<reference evidence="1 2" key="1">
    <citation type="submission" date="2023-09" db="EMBL/GenBank/DDBJ databases">
        <authorList>
            <person name="Golyshina O.V."/>
            <person name="Lunev E.A."/>
            <person name="Bargiela R."/>
            <person name="Gaines M.C."/>
            <person name="Daum B."/>
            <person name="Bale N.J."/>
            <person name="Koenen M."/>
            <person name="Sinninghe Damst J.S."/>
            <person name="Yakimov M."/>
            <person name="Golyshin P.N."/>
        </authorList>
    </citation>
    <scope>NUCLEOTIDE SEQUENCE [LARGE SCALE GENOMIC DNA]</scope>
    <source>
        <strain evidence="1 2">M1</strain>
    </source>
</reference>
<protein>
    <submittedName>
        <fullName evidence="1">Uncharacterized protein</fullName>
    </submittedName>
</protein>
<evidence type="ECO:0000313" key="2">
    <source>
        <dbReference type="Proteomes" id="UP001451606"/>
    </source>
</evidence>
<dbReference type="EMBL" id="CP133772">
    <property type="protein sequence ID" value="WYX99759.1"/>
    <property type="molecule type" value="Genomic_DNA"/>
</dbReference>
<dbReference type="RefSeq" id="WP_393971721.1">
    <property type="nucleotide sequence ID" value="NZ_CP133772.1"/>
</dbReference>
<evidence type="ECO:0000313" key="1">
    <source>
        <dbReference type="EMBL" id="WYX99759.1"/>
    </source>
</evidence>
<name>A0AAX4NEA2_9ARCH</name>
<dbReference type="KEGG" id="omr:OXIME_000301"/>
<gene>
    <name evidence="1" type="ORF">OXIME_000301</name>
</gene>
<dbReference type="Proteomes" id="UP001451606">
    <property type="component" value="Chromosome"/>
</dbReference>
<proteinExistence type="predicted"/>
<organism evidence="1 2">
    <name type="scientific">Oxyplasma meridianum</name>
    <dbReference type="NCBI Taxonomy" id="3073602"/>
    <lineage>
        <taxon>Archaea</taxon>
        <taxon>Methanobacteriati</taxon>
        <taxon>Thermoplasmatota</taxon>
        <taxon>Thermoplasmata</taxon>
        <taxon>Thermoplasmatales</taxon>
        <taxon>Thermoplasmataceae</taxon>
        <taxon>Oxyplasma</taxon>
    </lineage>
</organism>
<accession>A0AAX4NEA2</accession>
<dbReference type="AlphaFoldDB" id="A0AAX4NEA2"/>
<dbReference type="GeneID" id="95967025"/>
<sequence length="92" mass="10817">MADTKSVDNSGENEKILEEMMDQNQDEIVADIVNFVTLNLDYMSPDSYNLQYFYKKYWESKGIKGTVQPGTKWRKYMDGIEQKATQKFRSRS</sequence>
<keyword evidence="2" id="KW-1185">Reference proteome</keyword>